<dbReference type="InterPro" id="IPR051813">
    <property type="entry name" value="HepT_RNase_toxin"/>
</dbReference>
<evidence type="ECO:0000256" key="6">
    <source>
        <dbReference type="ARBA" id="ARBA00024207"/>
    </source>
</evidence>
<reference evidence="7 8" key="1">
    <citation type="submission" date="2020-05" db="EMBL/GenBank/DDBJ databases">
        <title>Complete closed genome sequence of Defluviicoccus vanus.</title>
        <authorList>
            <person name="Bessarab I."/>
            <person name="Arumugam K."/>
            <person name="Maszenan A.M."/>
            <person name="Seviour R.J."/>
            <person name="Williams R.B."/>
        </authorList>
    </citation>
    <scope>NUCLEOTIDE SEQUENCE [LARGE SCALE GENOMIC DNA]</scope>
    <source>
        <strain evidence="7 8">Ben 114</strain>
    </source>
</reference>
<protein>
    <submittedName>
        <fullName evidence="7">DUF86 domain-containing protein</fullName>
    </submittedName>
</protein>
<proteinExistence type="inferred from homology"/>
<keyword evidence="2" id="KW-1277">Toxin-antitoxin system</keyword>
<evidence type="ECO:0000256" key="2">
    <source>
        <dbReference type="ARBA" id="ARBA00022649"/>
    </source>
</evidence>
<dbReference type="PANTHER" id="PTHR34139">
    <property type="entry name" value="UPF0331 PROTEIN MJ0127"/>
    <property type="match status" value="1"/>
</dbReference>
<dbReference type="KEGG" id="dvn:HQ394_16160"/>
<dbReference type="InterPro" id="IPR008201">
    <property type="entry name" value="HepT-like"/>
</dbReference>
<dbReference type="Gene3D" id="1.20.120.580">
    <property type="entry name" value="bsu32300-like"/>
    <property type="match status" value="1"/>
</dbReference>
<dbReference type="Proteomes" id="UP000516369">
    <property type="component" value="Chromosome"/>
</dbReference>
<organism evidence="7 8">
    <name type="scientific">Defluviicoccus vanus</name>
    <dbReference type="NCBI Taxonomy" id="111831"/>
    <lineage>
        <taxon>Bacteria</taxon>
        <taxon>Pseudomonadati</taxon>
        <taxon>Pseudomonadota</taxon>
        <taxon>Alphaproteobacteria</taxon>
        <taxon>Rhodospirillales</taxon>
        <taxon>Rhodospirillaceae</taxon>
        <taxon>Defluviicoccus</taxon>
    </lineage>
</organism>
<dbReference type="RefSeq" id="WP_190261058.1">
    <property type="nucleotide sequence ID" value="NZ_CP053923.1"/>
</dbReference>
<evidence type="ECO:0000256" key="3">
    <source>
        <dbReference type="ARBA" id="ARBA00022722"/>
    </source>
</evidence>
<evidence type="ECO:0000313" key="7">
    <source>
        <dbReference type="EMBL" id="QNT70580.1"/>
    </source>
</evidence>
<dbReference type="AlphaFoldDB" id="A0A7H1N4E4"/>
<accession>A0A7H1N4E4</accession>
<keyword evidence="3" id="KW-0540">Nuclease</keyword>
<dbReference type="Pfam" id="PF01934">
    <property type="entry name" value="HepT-like"/>
    <property type="match status" value="1"/>
</dbReference>
<sequence length="115" mass="12972">MSLPRDPKAFLWDAREAARAALRFAADRTFGDYLSDELLRSAIERQLQIVGEALAQLSRADAQTAERIPHLRQIIAFRNILVHGYAAVDHENVWQIVGKHLPSLIETLGTLLEDK</sequence>
<evidence type="ECO:0000256" key="5">
    <source>
        <dbReference type="ARBA" id="ARBA00022801"/>
    </source>
</evidence>
<dbReference type="GO" id="GO:0110001">
    <property type="term" value="C:toxin-antitoxin complex"/>
    <property type="evidence" value="ECO:0007669"/>
    <property type="project" value="InterPro"/>
</dbReference>
<evidence type="ECO:0000256" key="4">
    <source>
        <dbReference type="ARBA" id="ARBA00022741"/>
    </source>
</evidence>
<evidence type="ECO:0000256" key="1">
    <source>
        <dbReference type="ARBA" id="ARBA00022553"/>
    </source>
</evidence>
<gene>
    <name evidence="7" type="ORF">HQ394_16160</name>
</gene>
<keyword evidence="4" id="KW-0547">Nucleotide-binding</keyword>
<evidence type="ECO:0000313" key="8">
    <source>
        <dbReference type="Proteomes" id="UP000516369"/>
    </source>
</evidence>
<name>A0A7H1N4E4_9PROT</name>
<comment type="similarity">
    <text evidence="6">Belongs to the HepT RNase toxin family.</text>
</comment>
<dbReference type="PANTHER" id="PTHR34139:SF1">
    <property type="entry name" value="RNASE MJ1380-RELATED"/>
    <property type="match status" value="1"/>
</dbReference>
<dbReference type="GO" id="GO:0000166">
    <property type="term" value="F:nucleotide binding"/>
    <property type="evidence" value="ECO:0007669"/>
    <property type="project" value="UniProtKB-KW"/>
</dbReference>
<dbReference type="InterPro" id="IPR037038">
    <property type="entry name" value="HepT-like_sf"/>
</dbReference>
<keyword evidence="5" id="KW-0378">Hydrolase</keyword>
<dbReference type="EMBL" id="CP053923">
    <property type="protein sequence ID" value="QNT70580.1"/>
    <property type="molecule type" value="Genomic_DNA"/>
</dbReference>
<dbReference type="GO" id="GO:0016787">
    <property type="term" value="F:hydrolase activity"/>
    <property type="evidence" value="ECO:0007669"/>
    <property type="project" value="UniProtKB-KW"/>
</dbReference>
<keyword evidence="1" id="KW-0597">Phosphoprotein</keyword>
<dbReference type="GO" id="GO:0004540">
    <property type="term" value="F:RNA nuclease activity"/>
    <property type="evidence" value="ECO:0007669"/>
    <property type="project" value="InterPro"/>
</dbReference>
<keyword evidence="8" id="KW-1185">Reference proteome</keyword>